<evidence type="ECO:0000313" key="3">
    <source>
        <dbReference type="Proteomes" id="UP000287651"/>
    </source>
</evidence>
<reference evidence="2 3" key="1">
    <citation type="journal article" date="2014" name="Agronomy (Basel)">
        <title>A Draft Genome Sequence for Ensete ventricosum, the Drought-Tolerant Tree Against Hunger.</title>
        <authorList>
            <person name="Harrison J."/>
            <person name="Moore K.A."/>
            <person name="Paszkiewicz K."/>
            <person name="Jones T."/>
            <person name="Grant M."/>
            <person name="Ambacheew D."/>
            <person name="Muzemil S."/>
            <person name="Studholme D.J."/>
        </authorList>
    </citation>
    <scope>NUCLEOTIDE SEQUENCE [LARGE SCALE GENOMIC DNA]</scope>
</reference>
<comment type="caution">
    <text evidence="2">The sequence shown here is derived from an EMBL/GenBank/DDBJ whole genome shotgun (WGS) entry which is preliminary data.</text>
</comment>
<feature type="compositionally biased region" description="Basic and acidic residues" evidence="1">
    <location>
        <begin position="98"/>
        <end position="127"/>
    </location>
</feature>
<feature type="compositionally biased region" description="Basic and acidic residues" evidence="1">
    <location>
        <begin position="142"/>
        <end position="154"/>
    </location>
</feature>
<name>A0A426Y3B8_ENSVE</name>
<protein>
    <submittedName>
        <fullName evidence="2">Uncharacterized protein</fullName>
    </submittedName>
</protein>
<evidence type="ECO:0000256" key="1">
    <source>
        <dbReference type="SAM" id="MobiDB-lite"/>
    </source>
</evidence>
<dbReference type="Proteomes" id="UP000287651">
    <property type="component" value="Unassembled WGS sequence"/>
</dbReference>
<organism evidence="2 3">
    <name type="scientific">Ensete ventricosum</name>
    <name type="common">Abyssinian banana</name>
    <name type="synonym">Musa ensete</name>
    <dbReference type="NCBI Taxonomy" id="4639"/>
    <lineage>
        <taxon>Eukaryota</taxon>
        <taxon>Viridiplantae</taxon>
        <taxon>Streptophyta</taxon>
        <taxon>Embryophyta</taxon>
        <taxon>Tracheophyta</taxon>
        <taxon>Spermatophyta</taxon>
        <taxon>Magnoliopsida</taxon>
        <taxon>Liliopsida</taxon>
        <taxon>Zingiberales</taxon>
        <taxon>Musaceae</taxon>
        <taxon>Ensete</taxon>
    </lineage>
</organism>
<dbReference type="EMBL" id="AMZH03015294">
    <property type="protein sequence ID" value="RRT46278.1"/>
    <property type="molecule type" value="Genomic_DNA"/>
</dbReference>
<feature type="region of interest" description="Disordered" evidence="1">
    <location>
        <begin position="92"/>
        <end position="214"/>
    </location>
</feature>
<sequence>MAVGYDNVKMDAVEEKEMAVIGESKAATTTLLCGWLLAIVGQGYDRGGCGRCGCGRGKKMRRAWLEATTIAREDGCSRCCCGRGKKMRRERLAVTTASREDGSERRKGDSKDGRRGWQGGEEQRWPMEEEVAEGEGSGVVGDNDRGLADGDRGRGWATAVEGWSTVDEERKKGRDVEDRRRTDCGKEAAAGGRDEDSDSRQEEAADAYGKGRRQ</sequence>
<dbReference type="AlphaFoldDB" id="A0A426Y3B8"/>
<proteinExistence type="predicted"/>
<accession>A0A426Y3B8</accession>
<gene>
    <name evidence="2" type="ORF">B296_00028478</name>
</gene>
<feature type="compositionally biased region" description="Basic and acidic residues" evidence="1">
    <location>
        <begin position="167"/>
        <end position="203"/>
    </location>
</feature>
<evidence type="ECO:0000313" key="2">
    <source>
        <dbReference type="EMBL" id="RRT46278.1"/>
    </source>
</evidence>